<evidence type="ECO:0000256" key="4">
    <source>
        <dbReference type="ARBA" id="ARBA00022771"/>
    </source>
</evidence>
<organism evidence="10 11">
    <name type="scientific">Lithospermum erythrorhizon</name>
    <name type="common">Purple gromwell</name>
    <name type="synonym">Lithospermum officinale var. erythrorhizon</name>
    <dbReference type="NCBI Taxonomy" id="34254"/>
    <lineage>
        <taxon>Eukaryota</taxon>
        <taxon>Viridiplantae</taxon>
        <taxon>Streptophyta</taxon>
        <taxon>Embryophyta</taxon>
        <taxon>Tracheophyta</taxon>
        <taxon>Spermatophyta</taxon>
        <taxon>Magnoliopsida</taxon>
        <taxon>eudicotyledons</taxon>
        <taxon>Gunneridae</taxon>
        <taxon>Pentapetalae</taxon>
        <taxon>asterids</taxon>
        <taxon>lamiids</taxon>
        <taxon>Boraginales</taxon>
        <taxon>Boraginaceae</taxon>
        <taxon>Boraginoideae</taxon>
        <taxon>Lithospermeae</taxon>
        <taxon>Lithospermum</taxon>
    </lineage>
</organism>
<evidence type="ECO:0000256" key="6">
    <source>
        <dbReference type="ARBA" id="ARBA00023242"/>
    </source>
</evidence>
<dbReference type="InterPro" id="IPR003604">
    <property type="entry name" value="Matrin/U1-like-C_Znf_C2H2"/>
</dbReference>
<keyword evidence="11" id="KW-1185">Reference proteome</keyword>
<feature type="domain" description="U1-type" evidence="9">
    <location>
        <begin position="92"/>
        <end position="126"/>
    </location>
</feature>
<dbReference type="SMART" id="SM00451">
    <property type="entry name" value="ZnF_U1"/>
    <property type="match status" value="1"/>
</dbReference>
<dbReference type="GO" id="GO:0000122">
    <property type="term" value="P:negative regulation of transcription by RNA polymerase II"/>
    <property type="evidence" value="ECO:0007669"/>
    <property type="project" value="TreeGrafter"/>
</dbReference>
<dbReference type="GO" id="GO:0006364">
    <property type="term" value="P:rRNA processing"/>
    <property type="evidence" value="ECO:0007669"/>
    <property type="project" value="TreeGrafter"/>
</dbReference>
<dbReference type="InterPro" id="IPR036236">
    <property type="entry name" value="Znf_C2H2_sf"/>
</dbReference>
<keyword evidence="4 7" id="KW-0863">Zinc-finger</keyword>
<dbReference type="Pfam" id="PF25879">
    <property type="entry name" value="WHD_LYAR"/>
    <property type="match status" value="1"/>
</dbReference>
<dbReference type="InterPro" id="IPR058719">
    <property type="entry name" value="WHD_LYAR"/>
</dbReference>
<accession>A0AAV3PHK1</accession>
<reference evidence="10 11" key="1">
    <citation type="submission" date="2024-01" db="EMBL/GenBank/DDBJ databases">
        <title>The complete chloroplast genome sequence of Lithospermum erythrorhizon: insights into the phylogenetic relationship among Boraginaceae species and the maternal lineages of purple gromwells.</title>
        <authorList>
            <person name="Okada T."/>
            <person name="Watanabe K."/>
        </authorList>
    </citation>
    <scope>NUCLEOTIDE SEQUENCE [LARGE SCALE GENOMIC DNA]</scope>
</reference>
<evidence type="ECO:0000313" key="11">
    <source>
        <dbReference type="Proteomes" id="UP001454036"/>
    </source>
</evidence>
<feature type="compositionally biased region" description="Basic and acidic residues" evidence="8">
    <location>
        <begin position="177"/>
        <end position="197"/>
    </location>
</feature>
<feature type="compositionally biased region" description="Polar residues" evidence="8">
    <location>
        <begin position="64"/>
        <end position="80"/>
    </location>
</feature>
<keyword evidence="6" id="KW-0539">Nucleus</keyword>
<keyword evidence="2" id="KW-0479">Metal-binding</keyword>
<dbReference type="Pfam" id="PF12874">
    <property type="entry name" value="zf-met"/>
    <property type="match status" value="1"/>
</dbReference>
<dbReference type="InterPro" id="IPR013087">
    <property type="entry name" value="Znf_C2H2_type"/>
</dbReference>
<evidence type="ECO:0000256" key="1">
    <source>
        <dbReference type="ARBA" id="ARBA00004123"/>
    </source>
</evidence>
<dbReference type="GO" id="GO:0003677">
    <property type="term" value="F:DNA binding"/>
    <property type="evidence" value="ECO:0007669"/>
    <property type="project" value="InterPro"/>
</dbReference>
<protein>
    <submittedName>
        <fullName evidence="10">RNA processing factor</fullName>
    </submittedName>
</protein>
<dbReference type="Proteomes" id="UP001454036">
    <property type="component" value="Unassembled WGS sequence"/>
</dbReference>
<dbReference type="SUPFAM" id="SSF57667">
    <property type="entry name" value="beta-beta-alpha zinc fingers"/>
    <property type="match status" value="3"/>
</dbReference>
<comment type="caution">
    <text evidence="10">The sequence shown here is derived from an EMBL/GenBank/DDBJ whole genome shotgun (WGS) entry which is preliminary data.</text>
</comment>
<evidence type="ECO:0000256" key="8">
    <source>
        <dbReference type="SAM" id="MobiDB-lite"/>
    </source>
</evidence>
<dbReference type="EMBL" id="BAABME010001442">
    <property type="protein sequence ID" value="GAA0149643.1"/>
    <property type="molecule type" value="Genomic_DNA"/>
</dbReference>
<evidence type="ECO:0000256" key="3">
    <source>
        <dbReference type="ARBA" id="ARBA00022737"/>
    </source>
</evidence>
<dbReference type="InterPro" id="IPR039999">
    <property type="entry name" value="LYAR"/>
</dbReference>
<gene>
    <name evidence="10" type="ORF">LIER_08775</name>
</gene>
<dbReference type="InterPro" id="IPR014898">
    <property type="entry name" value="Znf_C2H2_LYAR"/>
</dbReference>
<keyword evidence="3" id="KW-0677">Repeat</keyword>
<dbReference type="GO" id="GO:0008270">
    <property type="term" value="F:zinc ion binding"/>
    <property type="evidence" value="ECO:0007669"/>
    <property type="project" value="UniProtKB-KW"/>
</dbReference>
<keyword evidence="5" id="KW-0862">Zinc</keyword>
<dbReference type="PANTHER" id="PTHR13100:SF10">
    <property type="entry name" value="CELL GROWTH-REGULATING NUCLEOLAR PROTEIN"/>
    <property type="match status" value="1"/>
</dbReference>
<dbReference type="FunFam" id="3.30.160.60:FF:001583">
    <property type="entry name" value="UBP1-associated proteins 1C"/>
    <property type="match status" value="1"/>
</dbReference>
<comment type="subcellular location">
    <subcellularLocation>
        <location evidence="1">Nucleus</location>
    </subcellularLocation>
</comment>
<dbReference type="FunFam" id="3.30.1490.490:FF:000001">
    <property type="entry name" value="cell growth-regulating nucleolar protein-like"/>
    <property type="match status" value="1"/>
</dbReference>
<dbReference type="Gene3D" id="3.30.1490.490">
    <property type="match status" value="1"/>
</dbReference>
<evidence type="ECO:0000313" key="10">
    <source>
        <dbReference type="EMBL" id="GAA0149643.1"/>
    </source>
</evidence>
<dbReference type="AlphaFoldDB" id="A0AAV3PHK1"/>
<dbReference type="Gene3D" id="3.30.160.60">
    <property type="entry name" value="Classic Zinc Finger"/>
    <property type="match status" value="1"/>
</dbReference>
<feature type="region of interest" description="Disordered" evidence="8">
    <location>
        <begin position="176"/>
        <end position="198"/>
    </location>
</feature>
<feature type="region of interest" description="Disordered" evidence="8">
    <location>
        <begin position="57"/>
        <end position="83"/>
    </location>
</feature>
<dbReference type="PROSITE" id="PS51804">
    <property type="entry name" value="ZF_C2HC_LYAR"/>
    <property type="match status" value="2"/>
</dbReference>
<dbReference type="GO" id="GO:0005730">
    <property type="term" value="C:nucleolus"/>
    <property type="evidence" value="ECO:0007669"/>
    <property type="project" value="TreeGrafter"/>
</dbReference>
<proteinExistence type="predicted"/>
<dbReference type="Pfam" id="PF08790">
    <property type="entry name" value="zf-LYAR"/>
    <property type="match status" value="1"/>
</dbReference>
<evidence type="ECO:0000259" key="9">
    <source>
        <dbReference type="SMART" id="SM00451"/>
    </source>
</evidence>
<evidence type="ECO:0000256" key="7">
    <source>
        <dbReference type="PROSITE-ProRule" id="PRU01145"/>
    </source>
</evidence>
<dbReference type="PANTHER" id="PTHR13100">
    <property type="entry name" value="CELL GROWTH-REGULATING NUCLEOLAR PROTEIN LYAR"/>
    <property type="match status" value="1"/>
</dbReference>
<evidence type="ECO:0000256" key="2">
    <source>
        <dbReference type="ARBA" id="ARBA00022723"/>
    </source>
</evidence>
<name>A0AAV3PHK1_LITER</name>
<evidence type="ECO:0000256" key="5">
    <source>
        <dbReference type="ARBA" id="ARBA00022833"/>
    </source>
</evidence>
<sequence>MVWFQCEDCGDNLKKPKLPNHFRACSASKLSCIDCGQVFGRHTVESHTQCISEAEKYGPKGQANAPNGTKPKPNNVSNQKPDFDINVGLSERPPWFCSLCNTNATSKQTLQLHAEGKKHRAKARAFHAANQPPKQMEETEKDSVVKKENNEISVNGLAKPNMSEPELIPNNASLEATKGDLKSSKKRKCESADKDGAGVKNSGEMCTELGTGEVIQLEKPYTGKEIHRVKKAKHSLNENRNGKDLSLEKDCKKIKWKKLITSVLKSNPDGKLKFKKLKSLVLKSLNEAAYKEDESQITNTLEKKINSSSKFTVDGKYVTLIAKK</sequence>